<evidence type="ECO:0000256" key="3">
    <source>
        <dbReference type="ARBA" id="ARBA00022723"/>
    </source>
</evidence>
<dbReference type="GO" id="GO:0004222">
    <property type="term" value="F:metalloendopeptidase activity"/>
    <property type="evidence" value="ECO:0007669"/>
    <property type="project" value="InterPro"/>
</dbReference>
<evidence type="ECO:0000256" key="2">
    <source>
        <dbReference type="ARBA" id="ARBA00022670"/>
    </source>
</evidence>
<dbReference type="Proteomes" id="UP000228945">
    <property type="component" value="Chromosome"/>
</dbReference>
<name>A0A2D2AZ07_9CAUL</name>
<keyword evidence="5" id="KW-0862">Zinc</keyword>
<keyword evidence="9" id="KW-1185">Reference proteome</keyword>
<accession>A0A2D2AZ07</accession>
<sequence>MGARAAPVFAIGLLLAGCVSLGEIDQISDAFGVSPNRKRFEVSDPRQAADFLSTDAPDVFGAPPPAPRALVDVLARVSDRLQAATGREIAVEVWDCDALSAFATPAGRVVVCRSLLTELQYEDELAFVIAHEAAHLHLSHVSLLARLETRQQREWIRDFEGSTVLRNLTIAGTFAILFKSADALSDEIEERVGVSKEEDSNNDIDSVVIGLTLVGSVLFGDHIREGLMGLLDERRRHVRRMDSDAARKRSPEEELAADAYALSALRRAGYAPDAGGYLLSRLTGGAGGRIAAGKSRTWDHFSLTYEHPGADERVRRLVVSAVAVDPAPFDPCAGRREADRAPCEAWIAASNRADRSVGRLLAAAEAVADQGASNVERECRQAHAELSAAAKALGSDRALAATAATFSLLCPGWDWAALALAPAQGEASGGYYYLRQLGAVLWLKGRPGEAYDVTFVTADIAGSNALAFGDFVDWTGQVGLPEAADEARARCRTVADDVWTADKGRFCDLLRRAPGARVDIRRASGLPLDAKIGLLPMVKGMPEAFAMLDEDRKLTLARVLLSQSSRPGLRVESRNKVCLHPKRYALHPEPRSLAWFNPDTNCLALPAGSPSP</sequence>
<evidence type="ECO:0000313" key="8">
    <source>
        <dbReference type="EMBL" id="ATQ43212.1"/>
    </source>
</evidence>
<dbReference type="InterPro" id="IPR051156">
    <property type="entry name" value="Mito/Outer_Membr_Metalloprot"/>
</dbReference>
<comment type="cofactor">
    <cofactor evidence="1">
        <name>Zn(2+)</name>
        <dbReference type="ChEBI" id="CHEBI:29105"/>
    </cofactor>
</comment>
<keyword evidence="4" id="KW-0378">Hydrolase</keyword>
<dbReference type="KEGG" id="cmb:CSW64_12690"/>
<dbReference type="GO" id="GO:0046872">
    <property type="term" value="F:metal ion binding"/>
    <property type="evidence" value="ECO:0007669"/>
    <property type="project" value="UniProtKB-KW"/>
</dbReference>
<dbReference type="GO" id="GO:0051603">
    <property type="term" value="P:proteolysis involved in protein catabolic process"/>
    <property type="evidence" value="ECO:0007669"/>
    <property type="project" value="TreeGrafter"/>
</dbReference>
<dbReference type="Gene3D" id="3.30.2010.10">
    <property type="entry name" value="Metalloproteases ('zincins'), catalytic domain"/>
    <property type="match status" value="1"/>
</dbReference>
<keyword evidence="2" id="KW-0645">Protease</keyword>
<dbReference type="AlphaFoldDB" id="A0A2D2AZ07"/>
<dbReference type="PANTHER" id="PTHR22726:SF1">
    <property type="entry name" value="METALLOENDOPEPTIDASE OMA1, MITOCHONDRIAL"/>
    <property type="match status" value="1"/>
</dbReference>
<evidence type="ECO:0000256" key="6">
    <source>
        <dbReference type="ARBA" id="ARBA00023049"/>
    </source>
</evidence>
<keyword evidence="6" id="KW-0482">Metalloprotease</keyword>
<dbReference type="EMBL" id="CP024201">
    <property type="protein sequence ID" value="ATQ43212.1"/>
    <property type="molecule type" value="Genomic_DNA"/>
</dbReference>
<proteinExistence type="predicted"/>
<evidence type="ECO:0000256" key="5">
    <source>
        <dbReference type="ARBA" id="ARBA00022833"/>
    </source>
</evidence>
<evidence type="ECO:0000256" key="4">
    <source>
        <dbReference type="ARBA" id="ARBA00022801"/>
    </source>
</evidence>
<gene>
    <name evidence="8" type="ORF">CSW64_12690</name>
</gene>
<reference evidence="8 9" key="1">
    <citation type="submission" date="2017-10" db="EMBL/GenBank/DDBJ databases">
        <title>Genome sequence of Caulobacter mirabilis FWC38.</title>
        <authorList>
            <person name="Fiebig A."/>
            <person name="Crosson S."/>
        </authorList>
    </citation>
    <scope>NUCLEOTIDE SEQUENCE [LARGE SCALE GENOMIC DNA]</scope>
    <source>
        <strain evidence="8 9">FWC 38</strain>
    </source>
</reference>
<evidence type="ECO:0000259" key="7">
    <source>
        <dbReference type="Pfam" id="PF01435"/>
    </source>
</evidence>
<organism evidence="8 9">
    <name type="scientific">Caulobacter mirabilis</name>
    <dbReference type="NCBI Taxonomy" id="69666"/>
    <lineage>
        <taxon>Bacteria</taxon>
        <taxon>Pseudomonadati</taxon>
        <taxon>Pseudomonadota</taxon>
        <taxon>Alphaproteobacteria</taxon>
        <taxon>Caulobacterales</taxon>
        <taxon>Caulobacteraceae</taxon>
        <taxon>Caulobacter</taxon>
    </lineage>
</organism>
<keyword evidence="3" id="KW-0479">Metal-binding</keyword>
<dbReference type="GO" id="GO:0016020">
    <property type="term" value="C:membrane"/>
    <property type="evidence" value="ECO:0007669"/>
    <property type="project" value="TreeGrafter"/>
</dbReference>
<evidence type="ECO:0000313" key="9">
    <source>
        <dbReference type="Proteomes" id="UP000228945"/>
    </source>
</evidence>
<evidence type="ECO:0000256" key="1">
    <source>
        <dbReference type="ARBA" id="ARBA00001947"/>
    </source>
</evidence>
<dbReference type="InterPro" id="IPR001915">
    <property type="entry name" value="Peptidase_M48"/>
</dbReference>
<dbReference type="PROSITE" id="PS51257">
    <property type="entry name" value="PROKAR_LIPOPROTEIN"/>
    <property type="match status" value="1"/>
</dbReference>
<dbReference type="PANTHER" id="PTHR22726">
    <property type="entry name" value="METALLOENDOPEPTIDASE OMA1"/>
    <property type="match status" value="1"/>
</dbReference>
<feature type="domain" description="Peptidase M48" evidence="7">
    <location>
        <begin position="78"/>
        <end position="142"/>
    </location>
</feature>
<protein>
    <recommendedName>
        <fullName evidence="7">Peptidase M48 domain-containing protein</fullName>
    </recommendedName>
</protein>
<dbReference type="Pfam" id="PF01435">
    <property type="entry name" value="Peptidase_M48"/>
    <property type="match status" value="1"/>
</dbReference>